<evidence type="ECO:0000256" key="1">
    <source>
        <dbReference type="SAM" id="MobiDB-lite"/>
    </source>
</evidence>
<feature type="region of interest" description="Disordered" evidence="1">
    <location>
        <begin position="191"/>
        <end position="261"/>
    </location>
</feature>
<dbReference type="EMBL" id="CAXLJM020000013">
    <property type="protein sequence ID" value="CAL8078493.1"/>
    <property type="molecule type" value="Genomic_DNA"/>
</dbReference>
<sequence>MSSASAASSSTKKVEWYHLDRVALAKRICLDNTVKLKTALNNNNNNYNSSTSISKSVKSISSGSNNVSSSSANANIISNGNKTAYDHHRSYPRPAITGKEAFAPGSNSSVVGSSHAAVDPTKGIFTLRYNTTTNLTSSTAGSASFISGSSRPSVLQQKRRRKASSRLVGVQQQQEENQCKRFLNEDGIIVNGASSDSREDSSCGSSSRSSSSGVASDFEELETGSSSNMKMSSTARTGDCQSSSSDCEEEDEEGSTLSLVEPYAPKGKVCKSSSSKNNNNNNNLSTLNSVGVVDGGNFGASGKGVMVCKGVVRIENLRTVNGKNSHKPIHNLSHGGINKIACKVESSGTSTRCKHVNGSSHSSASSTTSGSTDNDRDTDNSFSEFPPDLDFINVSDKSKRRTDRYDSSESSDSGVATLSPSTSDSPELNSTCCDFASEHLDVGNLISSSPSSSLSTSSSYPTTNSSSASSCSGSTLCLTEAQTETTTTFRTPAGVIEGAFPLSTSSDTGSLVTIPPVVVQDACCMWKGCACSNEASHNILEHIQVFRI</sequence>
<feature type="compositionally biased region" description="Polar residues" evidence="1">
    <location>
        <begin position="408"/>
        <end position="427"/>
    </location>
</feature>
<proteinExistence type="predicted"/>
<keyword evidence="3" id="KW-1185">Reference proteome</keyword>
<accession>A0ABP1PZ22</accession>
<comment type="caution">
    <text evidence="2">The sequence shown here is derived from an EMBL/GenBank/DDBJ whole genome shotgun (WGS) entry which is preliminary data.</text>
</comment>
<protein>
    <submittedName>
        <fullName evidence="2">Uncharacterized protein</fullName>
    </submittedName>
</protein>
<name>A0ABP1PZ22_9HEXA</name>
<dbReference type="Proteomes" id="UP001642540">
    <property type="component" value="Unassembled WGS sequence"/>
</dbReference>
<gene>
    <name evidence="2" type="ORF">ODALV1_LOCUS4112</name>
</gene>
<reference evidence="2 3" key="1">
    <citation type="submission" date="2024-08" db="EMBL/GenBank/DDBJ databases">
        <authorList>
            <person name="Cucini C."/>
            <person name="Frati F."/>
        </authorList>
    </citation>
    <scope>NUCLEOTIDE SEQUENCE [LARGE SCALE GENOMIC DNA]</scope>
</reference>
<feature type="compositionally biased region" description="Polar residues" evidence="1">
    <location>
        <begin position="138"/>
        <end position="156"/>
    </location>
</feature>
<feature type="compositionally biased region" description="Polar residues" evidence="1">
    <location>
        <begin position="223"/>
        <end position="236"/>
    </location>
</feature>
<organism evidence="2 3">
    <name type="scientific">Orchesella dallaii</name>
    <dbReference type="NCBI Taxonomy" id="48710"/>
    <lineage>
        <taxon>Eukaryota</taxon>
        <taxon>Metazoa</taxon>
        <taxon>Ecdysozoa</taxon>
        <taxon>Arthropoda</taxon>
        <taxon>Hexapoda</taxon>
        <taxon>Collembola</taxon>
        <taxon>Entomobryomorpha</taxon>
        <taxon>Entomobryoidea</taxon>
        <taxon>Orchesellidae</taxon>
        <taxon>Orchesellinae</taxon>
        <taxon>Orchesella</taxon>
    </lineage>
</organism>
<evidence type="ECO:0000313" key="2">
    <source>
        <dbReference type="EMBL" id="CAL8078493.1"/>
    </source>
</evidence>
<feature type="region of interest" description="Disordered" evidence="1">
    <location>
        <begin position="138"/>
        <end position="175"/>
    </location>
</feature>
<feature type="compositionally biased region" description="Low complexity" evidence="1">
    <location>
        <begin position="359"/>
        <end position="372"/>
    </location>
</feature>
<evidence type="ECO:0000313" key="3">
    <source>
        <dbReference type="Proteomes" id="UP001642540"/>
    </source>
</evidence>
<feature type="region of interest" description="Disordered" evidence="1">
    <location>
        <begin position="352"/>
        <end position="427"/>
    </location>
</feature>
<feature type="compositionally biased region" description="Low complexity" evidence="1">
    <location>
        <begin position="202"/>
        <end position="216"/>
    </location>
</feature>